<proteinExistence type="predicted"/>
<reference evidence="1 2" key="1">
    <citation type="submission" date="2013-11" db="EMBL/GenBank/DDBJ databases">
        <title>Genome sequencing of Stegodyphus mimosarum.</title>
        <authorList>
            <person name="Bechsgaard J."/>
        </authorList>
    </citation>
    <scope>NUCLEOTIDE SEQUENCE [LARGE SCALE GENOMIC DNA]</scope>
</reference>
<dbReference type="InterPro" id="IPR036397">
    <property type="entry name" value="RNaseH_sf"/>
</dbReference>
<dbReference type="Gene3D" id="3.30.420.10">
    <property type="entry name" value="Ribonuclease H-like superfamily/Ribonuclease H"/>
    <property type="match status" value="1"/>
</dbReference>
<protein>
    <recommendedName>
        <fullName evidence="3">Integrase catalytic domain-containing protein</fullName>
    </recommendedName>
</protein>
<dbReference type="InterPro" id="IPR012337">
    <property type="entry name" value="RNaseH-like_sf"/>
</dbReference>
<evidence type="ECO:0000313" key="1">
    <source>
        <dbReference type="EMBL" id="KFM70238.1"/>
    </source>
</evidence>
<name>A0A087TYP9_STEMI</name>
<dbReference type="OrthoDB" id="6432186at2759"/>
<dbReference type="AlphaFoldDB" id="A0A087TYP9"/>
<dbReference type="PANTHER" id="PTHR38681">
    <property type="entry name" value="RETROVIRUS-RELATED POL POLYPROTEIN FROM TRANSPOSON 412-LIKE PROTEIN-RELATED"/>
    <property type="match status" value="1"/>
</dbReference>
<dbReference type="PANTHER" id="PTHR38681:SF1">
    <property type="entry name" value="RETROVIRUS-RELATED POL POLYPROTEIN FROM TRANSPOSON 412-LIKE PROTEIN"/>
    <property type="match status" value="1"/>
</dbReference>
<accession>A0A087TYP9</accession>
<sequence>MRKFRYMLQEHKFTVFTDLKPLIFAFKQKLEKCSSRQTRQLDFISQFTTYSQYIKGVDNIVADTLSCIHEIKINGPIDYMEIAQAQSRDDELKEILNANNSLQMKKVKLPNSEIEMYCDISTGIARPYIPKAFRKFCFNCVHNLVHPGIRTTSKIVHSRWTEAIPIIDIQATMVVEAFYANWIARFGVQLLQPIKDINSSLFKALTKLIGKQRIHTTAYHPQSNGLIEEFHHQLKAALMCHDTLKWTEVLPTVLLGLRTALKETISCMPAELVYGTTIKLQGDFFDKSNVAAAPVEYLEQLRSCMQQLNQNQQDHIQQKQCLALL</sequence>
<organism evidence="1 2">
    <name type="scientific">Stegodyphus mimosarum</name>
    <name type="common">African social velvet spider</name>
    <dbReference type="NCBI Taxonomy" id="407821"/>
    <lineage>
        <taxon>Eukaryota</taxon>
        <taxon>Metazoa</taxon>
        <taxon>Ecdysozoa</taxon>
        <taxon>Arthropoda</taxon>
        <taxon>Chelicerata</taxon>
        <taxon>Arachnida</taxon>
        <taxon>Araneae</taxon>
        <taxon>Araneomorphae</taxon>
        <taxon>Entelegynae</taxon>
        <taxon>Eresoidea</taxon>
        <taxon>Eresidae</taxon>
        <taxon>Stegodyphus</taxon>
    </lineage>
</organism>
<dbReference type="GO" id="GO:0003676">
    <property type="term" value="F:nucleic acid binding"/>
    <property type="evidence" value="ECO:0007669"/>
    <property type="project" value="InterPro"/>
</dbReference>
<dbReference type="OMA" id="ANWIARF"/>
<dbReference type="SUPFAM" id="SSF53098">
    <property type="entry name" value="Ribonuclease H-like"/>
    <property type="match status" value="1"/>
</dbReference>
<gene>
    <name evidence="1" type="ORF">X975_27221</name>
</gene>
<feature type="non-terminal residue" evidence="1">
    <location>
        <position position="325"/>
    </location>
</feature>
<evidence type="ECO:0000313" key="2">
    <source>
        <dbReference type="Proteomes" id="UP000054359"/>
    </source>
</evidence>
<evidence type="ECO:0008006" key="3">
    <source>
        <dbReference type="Google" id="ProtNLM"/>
    </source>
</evidence>
<dbReference type="EMBL" id="KK117351">
    <property type="protein sequence ID" value="KFM70238.1"/>
    <property type="molecule type" value="Genomic_DNA"/>
</dbReference>
<dbReference type="Proteomes" id="UP000054359">
    <property type="component" value="Unassembled WGS sequence"/>
</dbReference>
<keyword evidence="2" id="KW-1185">Reference proteome</keyword>